<organism evidence="3 4">
    <name type="scientific">Sphaerisporangium siamense</name>
    <dbReference type="NCBI Taxonomy" id="795645"/>
    <lineage>
        <taxon>Bacteria</taxon>
        <taxon>Bacillati</taxon>
        <taxon>Actinomycetota</taxon>
        <taxon>Actinomycetes</taxon>
        <taxon>Streptosporangiales</taxon>
        <taxon>Streptosporangiaceae</taxon>
        <taxon>Sphaerisporangium</taxon>
    </lineage>
</organism>
<dbReference type="InterPro" id="IPR006015">
    <property type="entry name" value="Universal_stress_UspA"/>
</dbReference>
<dbReference type="EMBL" id="JACHND010000001">
    <property type="protein sequence ID" value="MBB4699781.1"/>
    <property type="molecule type" value="Genomic_DNA"/>
</dbReference>
<name>A0A7W7D464_9ACTN</name>
<comment type="similarity">
    <text evidence="1">Belongs to the universal stress protein A family.</text>
</comment>
<evidence type="ECO:0000256" key="1">
    <source>
        <dbReference type="ARBA" id="ARBA00008791"/>
    </source>
</evidence>
<dbReference type="InterPro" id="IPR014729">
    <property type="entry name" value="Rossmann-like_a/b/a_fold"/>
</dbReference>
<sequence length="303" mass="32598">MSGHVVVGVDGSPPSVVAARWAAEDARRRGAGLRVVHISEPWMYVQPLATPPGFQDSLEEASRAVLAQAADEARDQVPGLEVETVSRVGDVRTELLRQAEEAEVLVVGTRGHGGFLGMVLGSVSIGVAGRADCPVIVVRCDEESREHGEIVVGHDGSPESEPALRYAFEEAARRGCRLRAIYAWEQTAFLPIPASDTPHMERLYDLGRKAAKEQLLPWRDKYPQLRVTESMPWAHPVEALSEASATADLVVVGSRGRGALRAAVLGSVSHGVLHHARCPVAVVRVRPGGPGTEEAARWEGRDT</sequence>
<dbReference type="Pfam" id="PF00582">
    <property type="entry name" value="Usp"/>
    <property type="match status" value="2"/>
</dbReference>
<evidence type="ECO:0000313" key="3">
    <source>
        <dbReference type="EMBL" id="MBB4699781.1"/>
    </source>
</evidence>
<dbReference type="AlphaFoldDB" id="A0A7W7D464"/>
<dbReference type="InterPro" id="IPR006016">
    <property type="entry name" value="UspA"/>
</dbReference>
<dbReference type="CDD" id="cd00293">
    <property type="entry name" value="USP-like"/>
    <property type="match status" value="1"/>
</dbReference>
<dbReference type="PANTHER" id="PTHR46268">
    <property type="entry name" value="STRESS RESPONSE PROTEIN NHAX"/>
    <property type="match status" value="1"/>
</dbReference>
<comment type="caution">
    <text evidence="3">The sequence shown here is derived from an EMBL/GenBank/DDBJ whole genome shotgun (WGS) entry which is preliminary data.</text>
</comment>
<feature type="domain" description="UspA" evidence="2">
    <location>
        <begin position="1"/>
        <end position="139"/>
    </location>
</feature>
<evidence type="ECO:0000313" key="4">
    <source>
        <dbReference type="Proteomes" id="UP000542210"/>
    </source>
</evidence>
<dbReference type="RefSeq" id="WP_184877547.1">
    <property type="nucleotide sequence ID" value="NZ_BOOV01000031.1"/>
</dbReference>
<dbReference type="Gene3D" id="3.40.50.620">
    <property type="entry name" value="HUPs"/>
    <property type="match status" value="2"/>
</dbReference>
<accession>A0A7W7D464</accession>
<dbReference type="PRINTS" id="PR01438">
    <property type="entry name" value="UNVRSLSTRESS"/>
</dbReference>
<dbReference type="Proteomes" id="UP000542210">
    <property type="component" value="Unassembled WGS sequence"/>
</dbReference>
<dbReference type="PANTHER" id="PTHR46268:SF6">
    <property type="entry name" value="UNIVERSAL STRESS PROTEIN UP12"/>
    <property type="match status" value="1"/>
</dbReference>
<evidence type="ECO:0000259" key="2">
    <source>
        <dbReference type="Pfam" id="PF00582"/>
    </source>
</evidence>
<reference evidence="3 4" key="1">
    <citation type="submission" date="2020-08" db="EMBL/GenBank/DDBJ databases">
        <title>Sequencing the genomes of 1000 actinobacteria strains.</title>
        <authorList>
            <person name="Klenk H.-P."/>
        </authorList>
    </citation>
    <scope>NUCLEOTIDE SEQUENCE [LARGE SCALE GENOMIC DNA]</scope>
    <source>
        <strain evidence="3 4">DSM 45784</strain>
    </source>
</reference>
<proteinExistence type="inferred from homology"/>
<protein>
    <submittedName>
        <fullName evidence="3">Nucleotide-binding universal stress UspA family protein</fullName>
    </submittedName>
</protein>
<gene>
    <name evidence="3" type="ORF">BJ982_001325</name>
</gene>
<feature type="domain" description="UspA" evidence="2">
    <location>
        <begin position="150"/>
        <end position="284"/>
    </location>
</feature>
<dbReference type="SUPFAM" id="SSF52402">
    <property type="entry name" value="Adenine nucleotide alpha hydrolases-like"/>
    <property type="match status" value="2"/>
</dbReference>
<keyword evidence="4" id="KW-1185">Reference proteome</keyword>